<dbReference type="InterPro" id="IPR000719">
    <property type="entry name" value="Prot_kinase_dom"/>
</dbReference>
<dbReference type="Pfam" id="PF13947">
    <property type="entry name" value="GUB_WAK_bind"/>
    <property type="match status" value="1"/>
</dbReference>
<dbReference type="GO" id="GO:0004674">
    <property type="term" value="F:protein serine/threonine kinase activity"/>
    <property type="evidence" value="ECO:0007669"/>
    <property type="project" value="UniProtKB-EC"/>
</dbReference>
<dbReference type="Pfam" id="PF14380">
    <property type="entry name" value="WAK_assoc"/>
    <property type="match status" value="1"/>
</dbReference>
<evidence type="ECO:0000256" key="2">
    <source>
        <dbReference type="ARBA" id="ARBA00012513"/>
    </source>
</evidence>
<reference evidence="14 15" key="1">
    <citation type="journal article" date="2009" name="Nat. Genet.">
        <title>The genome of the cucumber, Cucumis sativus L.</title>
        <authorList>
            <person name="Huang S."/>
            <person name="Li R."/>
            <person name="Zhang Z."/>
            <person name="Li L."/>
            <person name="Gu X."/>
            <person name="Fan W."/>
            <person name="Lucas W.J."/>
            <person name="Wang X."/>
            <person name="Xie B."/>
            <person name="Ni P."/>
            <person name="Ren Y."/>
            <person name="Zhu H."/>
            <person name="Li J."/>
            <person name="Lin K."/>
            <person name="Jin W."/>
            <person name="Fei Z."/>
            <person name="Li G."/>
            <person name="Staub J."/>
            <person name="Kilian A."/>
            <person name="van der Vossen E.A."/>
            <person name="Wu Y."/>
            <person name="Guo J."/>
            <person name="He J."/>
            <person name="Jia Z."/>
            <person name="Ren Y."/>
            <person name="Tian G."/>
            <person name="Lu Y."/>
            <person name="Ruan J."/>
            <person name="Qian W."/>
            <person name="Wang M."/>
            <person name="Huang Q."/>
            <person name="Li B."/>
            <person name="Xuan Z."/>
            <person name="Cao J."/>
            <person name="Asan"/>
            <person name="Wu Z."/>
            <person name="Zhang J."/>
            <person name="Cai Q."/>
            <person name="Bai Y."/>
            <person name="Zhao B."/>
            <person name="Han Y."/>
            <person name="Li Y."/>
            <person name="Li X."/>
            <person name="Wang S."/>
            <person name="Shi Q."/>
            <person name="Liu S."/>
            <person name="Cho W.K."/>
            <person name="Kim J.Y."/>
            <person name="Xu Y."/>
            <person name="Heller-Uszynska K."/>
            <person name="Miao H."/>
            <person name="Cheng Z."/>
            <person name="Zhang S."/>
            <person name="Wu J."/>
            <person name="Yang Y."/>
            <person name="Kang H."/>
            <person name="Li M."/>
            <person name="Liang H."/>
            <person name="Ren X."/>
            <person name="Shi Z."/>
            <person name="Wen M."/>
            <person name="Jian M."/>
            <person name="Yang H."/>
            <person name="Zhang G."/>
            <person name="Yang Z."/>
            <person name="Chen R."/>
            <person name="Liu S."/>
            <person name="Li J."/>
            <person name="Ma L."/>
            <person name="Liu H."/>
            <person name="Zhou Y."/>
            <person name="Zhao J."/>
            <person name="Fang X."/>
            <person name="Li G."/>
            <person name="Fang L."/>
            <person name="Li Y."/>
            <person name="Liu D."/>
            <person name="Zheng H."/>
            <person name="Zhang Y."/>
            <person name="Qin N."/>
            <person name="Li Z."/>
            <person name="Yang G."/>
            <person name="Yang S."/>
            <person name="Bolund L."/>
            <person name="Kristiansen K."/>
            <person name="Zheng H."/>
            <person name="Li S."/>
            <person name="Zhang X."/>
            <person name="Yang H."/>
            <person name="Wang J."/>
            <person name="Sun R."/>
            <person name="Zhang B."/>
            <person name="Jiang S."/>
            <person name="Wang J."/>
            <person name="Du Y."/>
            <person name="Li S."/>
        </authorList>
    </citation>
    <scope>NUCLEOTIDE SEQUENCE [LARGE SCALE GENOMIC DNA]</scope>
    <source>
        <strain evidence="15">cv. 9930</strain>
    </source>
</reference>
<evidence type="ECO:0000313" key="15">
    <source>
        <dbReference type="Proteomes" id="UP000029981"/>
    </source>
</evidence>
<evidence type="ECO:0000313" key="14">
    <source>
        <dbReference type="EMBL" id="KGN63134.1"/>
    </source>
</evidence>
<dbReference type="Gramene" id="KGN63134">
    <property type="protein sequence ID" value="KGN63134"/>
    <property type="gene ID" value="Csa_2G404850"/>
</dbReference>
<accession>A0A0A0LQ35</accession>
<comment type="catalytic activity">
    <reaction evidence="8">
        <text>L-seryl-[protein] + ATP = O-phospho-L-seryl-[protein] + ADP + H(+)</text>
        <dbReference type="Rhea" id="RHEA:17989"/>
        <dbReference type="Rhea" id="RHEA-COMP:9863"/>
        <dbReference type="Rhea" id="RHEA-COMP:11604"/>
        <dbReference type="ChEBI" id="CHEBI:15378"/>
        <dbReference type="ChEBI" id="CHEBI:29999"/>
        <dbReference type="ChEBI" id="CHEBI:30616"/>
        <dbReference type="ChEBI" id="CHEBI:83421"/>
        <dbReference type="ChEBI" id="CHEBI:456216"/>
        <dbReference type="EC" id="2.7.11.1"/>
    </reaction>
</comment>
<dbReference type="PROSITE" id="PS50011">
    <property type="entry name" value="PROTEIN_KINASE_DOM"/>
    <property type="match status" value="1"/>
</dbReference>
<dbReference type="Gene3D" id="1.10.510.10">
    <property type="entry name" value="Transferase(Phosphotransferase) domain 1"/>
    <property type="match status" value="2"/>
</dbReference>
<protein>
    <recommendedName>
        <fullName evidence="2">non-specific serine/threonine protein kinase</fullName>
        <ecNumber evidence="2">2.7.11.1</ecNumber>
    </recommendedName>
</protein>
<sequence>MEINPLFSPLFLFITLLLTSPASSSSVYDQWFFNCQYPFNCGSILHNRYPLLWRYNGTEFCGGYPEPMKLNCDRSPVTIEIVGANYEILGFSMNDQILIIAEIGYSYRFCSLGNNSLSTSIYAIIPVSYDCPNPQSERPTCSRNEFRYMPFNPDVNYCWLSLVVPWSVEEVRGDLQKVAHDISEFKKPGRKVDGQVCSHCKERGGLYFYDLQLGQTRCCCQFSSIGIASCSSSSVTQSPNYADEPKTALPSEYHLRKLLFDETSHPSSLKSFNEIIIPDERLNHFIHSSPFDSSKFTYPCKKKMPTSPSKTLLLVLTFIATVLIQPLIISCDDDDDDEDKYLNCYSSLNCFRYSNLGYPFWGPNRPDYCGHPSFKLTCEDEAVKIEIESTTYRVLEIDTNTQALTVARIENNTCPRYLKNSTFDSNIFYYSSNTQPLKLLYDCSSLPPKLPGRFSCNINSTYYVNLIVTQDTDSDTLNNVRCNHGVDVAISQSEMQTLKSKPSADNLIKALETGFELQWRIDNSLCYQCQNSGGQCGSKPSLGEFACYCLDGAFKTTCGSTPSDDSKKSKKEKVKPLIIGVSIGGACLAATIIGCCIFLCFRKKKKQYPIGSVSKEAGPSPRVSDSTSNKDLPPAPLLNSFQSQSIPSYPSSKSDIETPTTTNHAIRVFNYAELETATNKFDRSRELGDGGFGTVYYGKLVDGREVAVKRLYEHNCKRVEQFMNEVDILAHLQHDNLVKLYGCTSRYSQGLLLVYEYIPNGTVADHLHGSRMKLGLLSWPIRLRIAIETANALIFGVVLIELISSLRAVDTDRTRHDINLSNMAISKIRSQALDELVDPKLGFNENHEVRSATTSVAELAFLCLQQERDLRPTMDEVVEVLRKIENEKSNSEMAKVIDIGVVGDDIELIKKAPPSFSPNSVIANNWVSSSTTTGSL</sequence>
<feature type="compositionally biased region" description="Low complexity" evidence="10">
    <location>
        <begin position="640"/>
        <end position="653"/>
    </location>
</feature>
<dbReference type="PANTHER" id="PTHR46008:SF2">
    <property type="entry name" value="LEAF RUST 10 DISEASE-RESISTANCE LOCUS RECEPTOR-LIKE PROTEIN KINASE-LIKE 1.4"/>
    <property type="match status" value="1"/>
</dbReference>
<dbReference type="EC" id="2.7.11.1" evidence="2"/>
<feature type="domain" description="Protein kinase" evidence="13">
    <location>
        <begin position="681"/>
        <end position="936"/>
    </location>
</feature>
<dbReference type="GO" id="GO:0030247">
    <property type="term" value="F:polysaccharide binding"/>
    <property type="evidence" value="ECO:0007669"/>
    <property type="project" value="InterPro"/>
</dbReference>
<dbReference type="AlphaFoldDB" id="A0A0A0LQ35"/>
<evidence type="ECO:0000259" key="13">
    <source>
        <dbReference type="PROSITE" id="PS50011"/>
    </source>
</evidence>
<dbReference type="InterPro" id="IPR011009">
    <property type="entry name" value="Kinase-like_dom_sf"/>
</dbReference>
<dbReference type="GO" id="GO:0016020">
    <property type="term" value="C:membrane"/>
    <property type="evidence" value="ECO:0007669"/>
    <property type="project" value="UniProtKB-SubCell"/>
</dbReference>
<evidence type="ECO:0000256" key="6">
    <source>
        <dbReference type="ARBA" id="ARBA00023180"/>
    </source>
</evidence>
<dbReference type="Proteomes" id="UP000029981">
    <property type="component" value="Chromosome 2"/>
</dbReference>
<dbReference type="EMBL" id="CM002923">
    <property type="protein sequence ID" value="KGN63134.1"/>
    <property type="molecule type" value="Genomic_DNA"/>
</dbReference>
<keyword evidence="5 9" id="KW-0067">ATP-binding</keyword>
<keyword evidence="6" id="KW-0325">Glycoprotein</keyword>
<name>A0A0A0LQ35_CUCSA</name>
<dbReference type="SUPFAM" id="SSF56112">
    <property type="entry name" value="Protein kinase-like (PK-like)"/>
    <property type="match status" value="1"/>
</dbReference>
<keyword evidence="15" id="KW-1185">Reference proteome</keyword>
<feature type="binding site" evidence="9">
    <location>
        <position position="709"/>
    </location>
    <ligand>
        <name>ATP</name>
        <dbReference type="ChEBI" id="CHEBI:30616"/>
    </ligand>
</feature>
<evidence type="ECO:0000256" key="1">
    <source>
        <dbReference type="ARBA" id="ARBA00004167"/>
    </source>
</evidence>
<evidence type="ECO:0000256" key="9">
    <source>
        <dbReference type="PROSITE-ProRule" id="PRU10141"/>
    </source>
</evidence>
<evidence type="ECO:0000256" key="10">
    <source>
        <dbReference type="SAM" id="MobiDB-lite"/>
    </source>
</evidence>
<reference evidence="14 15" key="3">
    <citation type="journal article" date="2010" name="BMC Genomics">
        <title>Transcriptome sequencing and comparative analysis of cucumber flowers with different sex types.</title>
        <authorList>
            <person name="Guo S."/>
            <person name="Zheng Y."/>
            <person name="Joung J.G."/>
            <person name="Liu S."/>
            <person name="Zhang Z."/>
            <person name="Crasta O.R."/>
            <person name="Sobral B.W."/>
            <person name="Xu Y."/>
            <person name="Huang S."/>
            <person name="Fei Z."/>
        </authorList>
    </citation>
    <scope>NUCLEOTIDE SEQUENCE [LARGE SCALE GENOMIC DNA]</scope>
    <source>
        <strain evidence="15">cv. 9930</strain>
    </source>
</reference>
<evidence type="ECO:0000256" key="11">
    <source>
        <dbReference type="SAM" id="Phobius"/>
    </source>
</evidence>
<evidence type="ECO:0000256" key="7">
    <source>
        <dbReference type="ARBA" id="ARBA00047899"/>
    </source>
</evidence>
<evidence type="ECO:0000256" key="4">
    <source>
        <dbReference type="ARBA" id="ARBA00022741"/>
    </source>
</evidence>
<dbReference type="Pfam" id="PF07714">
    <property type="entry name" value="PK_Tyr_Ser-Thr"/>
    <property type="match status" value="1"/>
</dbReference>
<dbReference type="eggNOG" id="KOG1187">
    <property type="taxonomic scope" value="Eukaryota"/>
</dbReference>
<evidence type="ECO:0000256" key="5">
    <source>
        <dbReference type="ARBA" id="ARBA00022840"/>
    </source>
</evidence>
<dbReference type="PANTHER" id="PTHR46008">
    <property type="entry name" value="LEAF RUST 10 DISEASE-RESISTANCE LOCUS RECEPTOR-LIKE PROTEIN KINASE-LIKE 1.4"/>
    <property type="match status" value="1"/>
</dbReference>
<dbReference type="InterPro" id="IPR025287">
    <property type="entry name" value="WAK_GUB"/>
</dbReference>
<dbReference type="PROSITE" id="PS00107">
    <property type="entry name" value="PROTEIN_KINASE_ATP"/>
    <property type="match status" value="1"/>
</dbReference>
<comment type="subcellular location">
    <subcellularLocation>
        <location evidence="1">Membrane</location>
        <topology evidence="1">Single-pass membrane protein</topology>
    </subcellularLocation>
</comment>
<keyword evidence="11" id="KW-0812">Transmembrane</keyword>
<evidence type="ECO:0000256" key="12">
    <source>
        <dbReference type="SAM" id="SignalP"/>
    </source>
</evidence>
<keyword evidence="11" id="KW-0472">Membrane</keyword>
<feature type="region of interest" description="Disordered" evidence="10">
    <location>
        <begin position="612"/>
        <end position="658"/>
    </location>
</feature>
<keyword evidence="11" id="KW-1133">Transmembrane helix</keyword>
<feature type="transmembrane region" description="Helical" evidence="11">
    <location>
        <begin position="577"/>
        <end position="601"/>
    </location>
</feature>
<keyword evidence="4 9" id="KW-0547">Nucleotide-binding</keyword>
<evidence type="ECO:0000256" key="8">
    <source>
        <dbReference type="ARBA" id="ARBA00048679"/>
    </source>
</evidence>
<proteinExistence type="predicted"/>
<reference evidence="14 15" key="4">
    <citation type="journal article" date="2011" name="BMC Genomics">
        <title>RNA-Seq improves annotation of protein-coding genes in the cucumber genome.</title>
        <authorList>
            <person name="Li Z."/>
            <person name="Zhang Z."/>
            <person name="Yan P."/>
            <person name="Huang S."/>
            <person name="Fei Z."/>
            <person name="Lin K."/>
        </authorList>
    </citation>
    <scope>NUCLEOTIDE SEQUENCE [LARGE SCALE GENOMIC DNA]</scope>
    <source>
        <strain evidence="15">cv. 9930</strain>
    </source>
</reference>
<gene>
    <name evidence="14" type="ORF">Csa_2G404850</name>
</gene>
<keyword evidence="3 12" id="KW-0732">Signal</keyword>
<dbReference type="InterPro" id="IPR032872">
    <property type="entry name" value="WAK_assoc_C"/>
</dbReference>
<feature type="signal peptide" evidence="12">
    <location>
        <begin position="1"/>
        <end position="24"/>
    </location>
</feature>
<comment type="catalytic activity">
    <reaction evidence="7">
        <text>L-threonyl-[protein] + ATP = O-phospho-L-threonyl-[protein] + ADP + H(+)</text>
        <dbReference type="Rhea" id="RHEA:46608"/>
        <dbReference type="Rhea" id="RHEA-COMP:11060"/>
        <dbReference type="Rhea" id="RHEA-COMP:11605"/>
        <dbReference type="ChEBI" id="CHEBI:15378"/>
        <dbReference type="ChEBI" id="CHEBI:30013"/>
        <dbReference type="ChEBI" id="CHEBI:30616"/>
        <dbReference type="ChEBI" id="CHEBI:61977"/>
        <dbReference type="ChEBI" id="CHEBI:456216"/>
        <dbReference type="EC" id="2.7.11.1"/>
    </reaction>
</comment>
<dbReference type="InterPro" id="IPR017441">
    <property type="entry name" value="Protein_kinase_ATP_BS"/>
</dbReference>
<feature type="chain" id="PRO_5001973039" description="non-specific serine/threonine protein kinase" evidence="12">
    <location>
        <begin position="25"/>
        <end position="936"/>
    </location>
</feature>
<evidence type="ECO:0000256" key="3">
    <source>
        <dbReference type="ARBA" id="ARBA00022729"/>
    </source>
</evidence>
<organism evidence="14 15">
    <name type="scientific">Cucumis sativus</name>
    <name type="common">Cucumber</name>
    <dbReference type="NCBI Taxonomy" id="3659"/>
    <lineage>
        <taxon>Eukaryota</taxon>
        <taxon>Viridiplantae</taxon>
        <taxon>Streptophyta</taxon>
        <taxon>Embryophyta</taxon>
        <taxon>Tracheophyta</taxon>
        <taxon>Spermatophyta</taxon>
        <taxon>Magnoliopsida</taxon>
        <taxon>eudicotyledons</taxon>
        <taxon>Gunneridae</taxon>
        <taxon>Pentapetalae</taxon>
        <taxon>rosids</taxon>
        <taxon>fabids</taxon>
        <taxon>Cucurbitales</taxon>
        <taxon>Cucurbitaceae</taxon>
        <taxon>Benincaseae</taxon>
        <taxon>Cucumis</taxon>
    </lineage>
</organism>
<dbReference type="GO" id="GO:0005524">
    <property type="term" value="F:ATP binding"/>
    <property type="evidence" value="ECO:0007669"/>
    <property type="project" value="UniProtKB-UniRule"/>
</dbReference>
<reference evidence="14 15" key="2">
    <citation type="journal article" date="2009" name="PLoS ONE">
        <title>An integrated genetic and cytogenetic map of the cucumber genome.</title>
        <authorList>
            <person name="Ren Y."/>
            <person name="Zhang Z."/>
            <person name="Liu J."/>
            <person name="Staub J.E."/>
            <person name="Han Y."/>
            <person name="Cheng Z."/>
            <person name="Li X."/>
            <person name="Lu J."/>
            <person name="Miao H."/>
            <person name="Kang H."/>
            <person name="Xie B."/>
            <person name="Gu X."/>
            <person name="Wang X."/>
            <person name="Du Y."/>
            <person name="Jin W."/>
            <person name="Huang S."/>
        </authorList>
    </citation>
    <scope>NUCLEOTIDE SEQUENCE [LARGE SCALE GENOMIC DNA]</scope>
    <source>
        <strain evidence="15">cv. 9930</strain>
    </source>
</reference>
<dbReference type="InterPro" id="IPR001245">
    <property type="entry name" value="Ser-Thr/Tyr_kinase_cat_dom"/>
</dbReference>